<feature type="domain" description="4Fe-4S ferredoxin-type" evidence="5">
    <location>
        <begin position="49"/>
        <end position="78"/>
    </location>
</feature>
<evidence type="ECO:0000313" key="6">
    <source>
        <dbReference type="EMBL" id="MBD3364261.1"/>
    </source>
</evidence>
<keyword evidence="4" id="KW-0411">Iron-sulfur</keyword>
<evidence type="ECO:0000256" key="2">
    <source>
        <dbReference type="ARBA" id="ARBA00022723"/>
    </source>
</evidence>
<dbReference type="GO" id="GO:0051539">
    <property type="term" value="F:4 iron, 4 sulfur cluster binding"/>
    <property type="evidence" value="ECO:0007669"/>
    <property type="project" value="UniProtKB-KW"/>
</dbReference>
<evidence type="ECO:0000256" key="3">
    <source>
        <dbReference type="ARBA" id="ARBA00023004"/>
    </source>
</evidence>
<reference evidence="6" key="1">
    <citation type="submission" date="2019-11" db="EMBL/GenBank/DDBJ databases">
        <title>Microbial mats filling the niche in hypersaline microbial mats.</title>
        <authorList>
            <person name="Wong H.L."/>
            <person name="Macleod F.I."/>
            <person name="White R.A. III"/>
            <person name="Burns B.P."/>
        </authorList>
    </citation>
    <scope>NUCLEOTIDE SEQUENCE</scope>
    <source>
        <strain evidence="6">Bin_327</strain>
    </source>
</reference>
<accession>A0A9D5K8G4</accession>
<comment type="caution">
    <text evidence="6">The sequence shown here is derived from an EMBL/GenBank/DDBJ whole genome shotgun (WGS) entry which is preliminary data.</text>
</comment>
<keyword evidence="3" id="KW-0408">Iron</keyword>
<dbReference type="GO" id="GO:0046872">
    <property type="term" value="F:metal ion binding"/>
    <property type="evidence" value="ECO:0007669"/>
    <property type="project" value="UniProtKB-KW"/>
</dbReference>
<dbReference type="PROSITE" id="PS00198">
    <property type="entry name" value="4FE4S_FER_1"/>
    <property type="match status" value="1"/>
</dbReference>
<dbReference type="PANTHER" id="PTHR43687:SF4">
    <property type="entry name" value="BLR5484 PROTEIN"/>
    <property type="match status" value="1"/>
</dbReference>
<sequence length="84" mass="9893">MKLIRKKFDLITTEEPRCFIHVYPELCKGCEICVMMCPKDILAIGDDLKVKVVNKQDCIVCNLCEWHCPDYAIFIEKKKKKEQK</sequence>
<proteinExistence type="predicted"/>
<dbReference type="Proteomes" id="UP000630660">
    <property type="component" value="Unassembled WGS sequence"/>
</dbReference>
<dbReference type="SUPFAM" id="SSF54862">
    <property type="entry name" value="4Fe-4S ferredoxins"/>
    <property type="match status" value="1"/>
</dbReference>
<evidence type="ECO:0000256" key="1">
    <source>
        <dbReference type="ARBA" id="ARBA00022485"/>
    </source>
</evidence>
<dbReference type="InterPro" id="IPR017896">
    <property type="entry name" value="4Fe4S_Fe-S-bd"/>
</dbReference>
<name>A0A9D5K8G4_UNCW3</name>
<keyword evidence="2" id="KW-0479">Metal-binding</keyword>
<dbReference type="EMBL" id="WJKJ01000110">
    <property type="protein sequence ID" value="MBD3364261.1"/>
    <property type="molecule type" value="Genomic_DNA"/>
</dbReference>
<dbReference type="InterPro" id="IPR050572">
    <property type="entry name" value="Fe-S_Ferredoxin"/>
</dbReference>
<dbReference type="InterPro" id="IPR017900">
    <property type="entry name" value="4Fe4S_Fe_S_CS"/>
</dbReference>
<evidence type="ECO:0000313" key="7">
    <source>
        <dbReference type="Proteomes" id="UP000630660"/>
    </source>
</evidence>
<organism evidence="6 7">
    <name type="scientific">candidate division WOR-3 bacterium</name>
    <dbReference type="NCBI Taxonomy" id="2052148"/>
    <lineage>
        <taxon>Bacteria</taxon>
        <taxon>Bacteria division WOR-3</taxon>
    </lineage>
</organism>
<dbReference type="PANTHER" id="PTHR43687">
    <property type="entry name" value="ADENYLYLSULFATE REDUCTASE, BETA SUBUNIT"/>
    <property type="match status" value="1"/>
</dbReference>
<feature type="domain" description="4Fe-4S ferredoxin-type" evidence="5">
    <location>
        <begin position="18"/>
        <end position="47"/>
    </location>
</feature>
<protein>
    <submittedName>
        <fullName evidence="6">4Fe-4S ferredoxin</fullName>
    </submittedName>
</protein>
<evidence type="ECO:0000256" key="4">
    <source>
        <dbReference type="ARBA" id="ARBA00023014"/>
    </source>
</evidence>
<keyword evidence="1" id="KW-0004">4Fe-4S</keyword>
<dbReference type="AlphaFoldDB" id="A0A9D5K8G4"/>
<evidence type="ECO:0000259" key="5">
    <source>
        <dbReference type="PROSITE" id="PS51379"/>
    </source>
</evidence>
<dbReference type="PROSITE" id="PS51379">
    <property type="entry name" value="4FE4S_FER_2"/>
    <property type="match status" value="2"/>
</dbReference>
<gene>
    <name evidence="6" type="ORF">GF359_03505</name>
</gene>
<dbReference type="Pfam" id="PF13187">
    <property type="entry name" value="Fer4_9"/>
    <property type="match status" value="1"/>
</dbReference>
<dbReference type="Gene3D" id="3.30.70.20">
    <property type="match status" value="1"/>
</dbReference>